<protein>
    <submittedName>
        <fullName evidence="1">Uncharacterized protein</fullName>
    </submittedName>
</protein>
<accession>A0A5E4MRN5</accession>
<reference evidence="1 2" key="1">
    <citation type="submission" date="2019-08" db="EMBL/GenBank/DDBJ databases">
        <authorList>
            <person name="Alioto T."/>
            <person name="Alioto T."/>
            <person name="Gomez Garrido J."/>
        </authorList>
    </citation>
    <scope>NUCLEOTIDE SEQUENCE [LARGE SCALE GENOMIC DNA]</scope>
</reference>
<sequence length="385" mass="45269">MEAHLRETKNLIKLSIQWKVMSTLDLPNKKDAFQNVSNEMFKLGFCLSPVQCRKTLIQLIEDYKNYQKILPFINEMEKLMYTRIEKKRNGNLDTEDPISTMLQTMNRNVNENSKLNQTNSQQCLDLIDSMMKIHQKCSNDILDAQNKRNTLIMDIMVQYQASQNDVLSNHGAKVNETTSCQNMIDSMTKNHQKCIRYILEAEKHWTVTKIDIMIQYQNSQFCVLKQHGSNSKLTNIHECQHLIMPIIVKNQNCLYDILGKAYRKWSLHIKDLLIEYQDSHFKVLTNHESILNQTNSKKFQELIDSIFKNQEKCWKHIKVEARKSQKTENKSILSLTSDHRCQNLNDSIVENHISCIDHYLVETEKQWILQIVDVILQYQSSLLDL</sequence>
<organism evidence="1 2">
    <name type="scientific">Cinara cedri</name>
    <dbReference type="NCBI Taxonomy" id="506608"/>
    <lineage>
        <taxon>Eukaryota</taxon>
        <taxon>Metazoa</taxon>
        <taxon>Ecdysozoa</taxon>
        <taxon>Arthropoda</taxon>
        <taxon>Hexapoda</taxon>
        <taxon>Insecta</taxon>
        <taxon>Pterygota</taxon>
        <taxon>Neoptera</taxon>
        <taxon>Paraneoptera</taxon>
        <taxon>Hemiptera</taxon>
        <taxon>Sternorrhyncha</taxon>
        <taxon>Aphidomorpha</taxon>
        <taxon>Aphidoidea</taxon>
        <taxon>Aphididae</taxon>
        <taxon>Lachninae</taxon>
        <taxon>Cinara</taxon>
    </lineage>
</organism>
<evidence type="ECO:0000313" key="1">
    <source>
        <dbReference type="EMBL" id="VVC33022.1"/>
    </source>
</evidence>
<evidence type="ECO:0000313" key="2">
    <source>
        <dbReference type="Proteomes" id="UP000325440"/>
    </source>
</evidence>
<dbReference type="EMBL" id="CABPRJ010000962">
    <property type="protein sequence ID" value="VVC33022.1"/>
    <property type="molecule type" value="Genomic_DNA"/>
</dbReference>
<name>A0A5E4MRN5_9HEMI</name>
<keyword evidence="2" id="KW-1185">Reference proteome</keyword>
<dbReference type="AlphaFoldDB" id="A0A5E4MRN5"/>
<proteinExistence type="predicted"/>
<gene>
    <name evidence="1" type="ORF">CINCED_3A008407</name>
</gene>
<dbReference type="Proteomes" id="UP000325440">
    <property type="component" value="Unassembled WGS sequence"/>
</dbReference>